<dbReference type="PROSITE" id="PS51186">
    <property type="entry name" value="GNAT"/>
    <property type="match status" value="1"/>
</dbReference>
<proteinExistence type="predicted"/>
<protein>
    <submittedName>
        <fullName evidence="2">Acetyltransferase (GNAT) domain-containing protein</fullName>
    </submittedName>
</protein>
<keyword evidence="3" id="KW-1185">Reference proteome</keyword>
<organism evidence="2 3">
    <name type="scientific">Nonomuraea solani</name>
    <dbReference type="NCBI Taxonomy" id="1144553"/>
    <lineage>
        <taxon>Bacteria</taxon>
        <taxon>Bacillati</taxon>
        <taxon>Actinomycetota</taxon>
        <taxon>Actinomycetes</taxon>
        <taxon>Streptosporangiales</taxon>
        <taxon>Streptosporangiaceae</taxon>
        <taxon>Nonomuraea</taxon>
    </lineage>
</organism>
<dbReference type="Proteomes" id="UP000236732">
    <property type="component" value="Unassembled WGS sequence"/>
</dbReference>
<dbReference type="RefSeq" id="WP_103957805.1">
    <property type="nucleotide sequence ID" value="NZ_FNVT01000005.1"/>
</dbReference>
<reference evidence="2 3" key="1">
    <citation type="submission" date="2016-10" db="EMBL/GenBank/DDBJ databases">
        <authorList>
            <person name="de Groot N.N."/>
        </authorList>
    </citation>
    <scope>NUCLEOTIDE SEQUENCE [LARGE SCALE GENOMIC DNA]</scope>
    <source>
        <strain evidence="2 3">CGMCC 4.7037</strain>
    </source>
</reference>
<dbReference type="SUPFAM" id="SSF55729">
    <property type="entry name" value="Acyl-CoA N-acyltransferases (Nat)"/>
    <property type="match status" value="1"/>
</dbReference>
<sequence length="246" mass="25989">MTGPAAHEHQQRPPRDIDLIGVELGVIWRLDERGRLPGPEDVVIGVAADGMIAAVSRDVPAPLADRLLDLIARATPAAPPGDRPPAVLERCRALLGGEGVTVSGGPSYLVSPPVRFDAGVEVLCSGDPADVRRARPLPRPEGWEPEEWETLIGGGEGAPWAMVVENGQMVALCHTARLTPAGAEAGTWTSPSHRGRGYAAATTAAWAGHLPGIHVFYSTSAGNHSSRRVAARLGLRPLGWFWKLTA</sequence>
<feature type="domain" description="N-acetyltransferase" evidence="1">
    <location>
        <begin position="121"/>
        <end position="246"/>
    </location>
</feature>
<dbReference type="InterPro" id="IPR016181">
    <property type="entry name" value="Acyl_CoA_acyltransferase"/>
</dbReference>
<dbReference type="InterPro" id="IPR000182">
    <property type="entry name" value="GNAT_dom"/>
</dbReference>
<name>A0A1H6DJB3_9ACTN</name>
<dbReference type="Pfam" id="PF13302">
    <property type="entry name" value="Acetyltransf_3"/>
    <property type="match status" value="1"/>
</dbReference>
<keyword evidence="2" id="KW-0808">Transferase</keyword>
<evidence type="ECO:0000259" key="1">
    <source>
        <dbReference type="PROSITE" id="PS51186"/>
    </source>
</evidence>
<evidence type="ECO:0000313" key="2">
    <source>
        <dbReference type="EMBL" id="SEG85348.1"/>
    </source>
</evidence>
<dbReference type="OrthoDB" id="9799092at2"/>
<dbReference type="AlphaFoldDB" id="A0A1H6DJB3"/>
<evidence type="ECO:0000313" key="3">
    <source>
        <dbReference type="Proteomes" id="UP000236732"/>
    </source>
</evidence>
<gene>
    <name evidence="2" type="ORF">SAMN05444920_105516</name>
</gene>
<dbReference type="Gene3D" id="3.40.630.30">
    <property type="match status" value="1"/>
</dbReference>
<dbReference type="EMBL" id="FNVT01000005">
    <property type="protein sequence ID" value="SEG85348.1"/>
    <property type="molecule type" value="Genomic_DNA"/>
</dbReference>
<accession>A0A1H6DJB3</accession>
<dbReference type="GO" id="GO:0016747">
    <property type="term" value="F:acyltransferase activity, transferring groups other than amino-acyl groups"/>
    <property type="evidence" value="ECO:0007669"/>
    <property type="project" value="InterPro"/>
</dbReference>